<dbReference type="EMBL" id="FOZG01000002">
    <property type="protein sequence ID" value="SFS04328.1"/>
    <property type="molecule type" value="Genomic_DNA"/>
</dbReference>
<dbReference type="Gene3D" id="1.20.1270.360">
    <property type="match status" value="1"/>
</dbReference>
<evidence type="ECO:0000313" key="2">
    <source>
        <dbReference type="Proteomes" id="UP000198824"/>
    </source>
</evidence>
<accession>A0A1I6LLT3</accession>
<organism evidence="1 2">
    <name type="scientific">Sphingomonas jatrophae</name>
    <dbReference type="NCBI Taxonomy" id="1166337"/>
    <lineage>
        <taxon>Bacteria</taxon>
        <taxon>Pseudomonadati</taxon>
        <taxon>Pseudomonadota</taxon>
        <taxon>Alphaproteobacteria</taxon>
        <taxon>Sphingomonadales</taxon>
        <taxon>Sphingomonadaceae</taxon>
        <taxon>Sphingomonas</taxon>
    </lineage>
</organism>
<dbReference type="OrthoDB" id="5396211at2"/>
<dbReference type="PANTHER" id="PTHR37310">
    <property type="entry name" value="CYTOPLASMIC PROTEIN-RELATED"/>
    <property type="match status" value="1"/>
</dbReference>
<dbReference type="Proteomes" id="UP000198824">
    <property type="component" value="Unassembled WGS sequence"/>
</dbReference>
<gene>
    <name evidence="1" type="ORF">SAMN05192580_2918</name>
</gene>
<dbReference type="PANTHER" id="PTHR37310:SF1">
    <property type="entry name" value="CYTOPLASMIC PROTEIN"/>
    <property type="match status" value="1"/>
</dbReference>
<dbReference type="Pfam" id="PF03860">
    <property type="entry name" value="Csp"/>
    <property type="match status" value="1"/>
</dbReference>
<evidence type="ECO:0000313" key="1">
    <source>
        <dbReference type="EMBL" id="SFS04328.1"/>
    </source>
</evidence>
<reference evidence="1 2" key="1">
    <citation type="submission" date="2016-10" db="EMBL/GenBank/DDBJ databases">
        <authorList>
            <person name="de Groot N.N."/>
        </authorList>
    </citation>
    <scope>NUCLEOTIDE SEQUENCE [LARGE SCALE GENOMIC DNA]</scope>
    <source>
        <strain evidence="1 2">S5-249</strain>
    </source>
</reference>
<proteinExistence type="predicted"/>
<dbReference type="InterPro" id="IPR005560">
    <property type="entry name" value="Csp_YhjQ"/>
</dbReference>
<protein>
    <recommendedName>
        <fullName evidence="3">Four-helix bundle copper-binding protein</fullName>
    </recommendedName>
</protein>
<dbReference type="AlphaFoldDB" id="A0A1I6LLT3"/>
<name>A0A1I6LLT3_9SPHN</name>
<sequence length="125" mass="13339">MSVHKMMGLHPSPAANVEALATAAKHAAYCALFCTSCADACLAEDMDMTTCIRLDLDCAEACAAAARVLARQTATDETARRAIVEACIAACEACAAECERHDHDHCRLCAEMCRECARDCRAALN</sequence>
<dbReference type="RefSeq" id="WP_093315707.1">
    <property type="nucleotide sequence ID" value="NZ_FOZG01000002.1"/>
</dbReference>
<dbReference type="STRING" id="1166337.SAMN05192580_2918"/>
<evidence type="ECO:0008006" key="3">
    <source>
        <dbReference type="Google" id="ProtNLM"/>
    </source>
</evidence>
<keyword evidence="2" id="KW-1185">Reference proteome</keyword>